<dbReference type="SMART" id="SM00508">
    <property type="entry name" value="PostSET"/>
    <property type="match status" value="1"/>
</dbReference>
<evidence type="ECO:0000256" key="5">
    <source>
        <dbReference type="ARBA" id="ARBA00023015"/>
    </source>
</evidence>
<evidence type="ECO:0000256" key="3">
    <source>
        <dbReference type="ARBA" id="ARBA00022679"/>
    </source>
</evidence>
<dbReference type="PANTHER" id="PTHR45838:SF4">
    <property type="entry name" value="HISTONE-LYSINE N-METHYLTRANSFERASE TRITHORAX"/>
    <property type="match status" value="1"/>
</dbReference>
<keyword evidence="5" id="KW-0805">Transcription regulation</keyword>
<dbReference type="GO" id="GO:0032259">
    <property type="term" value="P:methylation"/>
    <property type="evidence" value="ECO:0007669"/>
    <property type="project" value="UniProtKB-KW"/>
</dbReference>
<dbReference type="Gene3D" id="2.170.270.10">
    <property type="entry name" value="SET domain"/>
    <property type="match status" value="1"/>
</dbReference>
<dbReference type="GO" id="GO:0045893">
    <property type="term" value="P:positive regulation of DNA-templated transcription"/>
    <property type="evidence" value="ECO:0007669"/>
    <property type="project" value="TreeGrafter"/>
</dbReference>
<dbReference type="Pfam" id="PF00856">
    <property type="entry name" value="SET"/>
    <property type="match status" value="1"/>
</dbReference>
<dbReference type="SUPFAM" id="SSF82199">
    <property type="entry name" value="SET domain"/>
    <property type="match status" value="1"/>
</dbReference>
<dbReference type="GeneID" id="115743516"/>
<evidence type="ECO:0000256" key="7">
    <source>
        <dbReference type="ARBA" id="ARBA00023242"/>
    </source>
</evidence>
<comment type="subcellular location">
    <subcellularLocation>
        <location evidence="1">Nucleus</location>
    </subcellularLocation>
</comment>
<dbReference type="InterPro" id="IPR003616">
    <property type="entry name" value="Post-SET_dom"/>
</dbReference>
<dbReference type="Pfam" id="PF16135">
    <property type="entry name" value="TDBD"/>
    <property type="match status" value="1"/>
</dbReference>
<dbReference type="OrthoDB" id="308383at2759"/>
<feature type="domain" description="Post-SET" evidence="9">
    <location>
        <begin position="1826"/>
        <end position="1842"/>
    </location>
</feature>
<dbReference type="GO" id="GO:0042800">
    <property type="term" value="F:histone H3K4 methyltransferase activity"/>
    <property type="evidence" value="ECO:0007669"/>
    <property type="project" value="TreeGrafter"/>
</dbReference>
<dbReference type="InterPro" id="IPR046341">
    <property type="entry name" value="SET_dom_sf"/>
</dbReference>
<dbReference type="PANTHER" id="PTHR45838">
    <property type="entry name" value="HISTONE-LYSINE-N-METHYLTRANSFERASE 2 KMT2 FAMILY MEMBER"/>
    <property type="match status" value="1"/>
</dbReference>
<dbReference type="CDD" id="cd10518">
    <property type="entry name" value="SET_SETD1-like"/>
    <property type="match status" value="1"/>
</dbReference>
<keyword evidence="10" id="KW-1185">Reference proteome</keyword>
<dbReference type="SMART" id="SM00317">
    <property type="entry name" value="SET"/>
    <property type="match status" value="1"/>
</dbReference>
<keyword evidence="6" id="KW-0804">Transcription</keyword>
<evidence type="ECO:0000313" key="10">
    <source>
        <dbReference type="Proteomes" id="UP000827889"/>
    </source>
</evidence>
<dbReference type="KEGG" id="rarg:115743516"/>
<keyword evidence="4" id="KW-0949">S-adenosyl-L-methionine</keyword>
<protein>
    <submittedName>
        <fullName evidence="11">Uncharacterized protein LOC115743516 isoform X1</fullName>
    </submittedName>
</protein>
<dbReference type="InterPro" id="IPR001214">
    <property type="entry name" value="SET_dom"/>
</dbReference>
<feature type="domain" description="SET" evidence="8">
    <location>
        <begin position="1697"/>
        <end position="1818"/>
    </location>
</feature>
<proteinExistence type="predicted"/>
<evidence type="ECO:0000256" key="2">
    <source>
        <dbReference type="ARBA" id="ARBA00022603"/>
    </source>
</evidence>
<evidence type="ECO:0000259" key="9">
    <source>
        <dbReference type="PROSITE" id="PS50868"/>
    </source>
</evidence>
<accession>A0A8B8PHL1</accession>
<dbReference type="PROSITE" id="PS50280">
    <property type="entry name" value="SET"/>
    <property type="match status" value="1"/>
</dbReference>
<dbReference type="Proteomes" id="UP000827889">
    <property type="component" value="Chromosome 4"/>
</dbReference>
<keyword evidence="2" id="KW-0489">Methyltransferase</keyword>
<reference evidence="11" key="1">
    <citation type="submission" date="2025-08" db="UniProtKB">
        <authorList>
            <consortium name="RefSeq"/>
        </authorList>
    </citation>
    <scope>IDENTIFICATION</scope>
    <source>
        <tissue evidence="11">Leaf</tissue>
    </source>
</reference>
<dbReference type="InterPro" id="IPR032308">
    <property type="entry name" value="TDBD"/>
</dbReference>
<evidence type="ECO:0000313" key="11">
    <source>
        <dbReference type="RefSeq" id="XP_030534189.1"/>
    </source>
</evidence>
<sequence>MKDCPEPQVVSKSAKLPFEGYDVTHATPSGNMARLNFGGSALNVVNGENLSGYSYPLISHTVKSKPNRPVKSSFHHGASNADMDVYQSDLSQAVVNNTIPSKKDTLDFSWSGKGPYGTSFVHYDKPHTSNTLICQRLPLQADDRGGHVPSVSFSGCPRVYCLGTSGILLLSNTGVLGIVCSCHYSHMSVSKFCKHSGSSDANPGDVVLMDNGQTIAQWRQLYFEKFGIMFPEDQCWWDWPEGLSGTTGLVNSSLFMPQCSSPSVCQLAGSRGCLMGPRKHSVNVVSSNDQRAAKNFAIDGSQKKLQRSIQGRNTRLSEGLLYSLDQNQHAARENEKLESQRSRCFSASSSLAGKPDNGSQSSCCIGSIRKIAIAANGLPSFQKSRNLAEDSGIRFSGMRTANDCVLLDRDPAASKVELGLGQPHEQNRRTSGNSFQSFMGLGCLDSLYNKSETSHEQMLHSLATACDREESWKSLKNGTSSLSACARKERQVDRGNLSYSVNKAVHNHIEIGEGHKDKSSEISLFQQSTNIFGSGLYKDSNDNMKGCCEVVKPVLWHSISDTAKRDSVDVRPTFYYGSKVPFDNSGVAFHRVVDKGNVVKCLSDSSGLPKESRFTIHGKEENVAAFTGFTVGSSAKRNHFSDKLLDQPQDAAFNRESNSLGKKFPSHGSVHNGDNFLKPMMSPMCFRVISPLQASSSSCHLEPNMNPTLSKQEGINTTSCLLDDNMRLLALRQILELSQQHREILGLMSHGHEGYSGSSSFQMQQTLVDPIKVAGEEGTQSTCRQNDFEVDTTSLPVVATNRMFGVPPETGQDSMATASLFSLEANTRCQTPQGPLQHKQPSPRLNQSERIFPTPTIVERCCPILGSMCSPSISVGARQMKHPRGSFEFQADRTSKEWTERAGGQPHMFVAAENVKDKARLEEKHVALDQTVDLSRKIFGSSVNLSVQCSNGTSEVEGKGNTTCMDHAGHLVGGRGNEVQLDRADKCFDMAEQTVDSMKEHEKSIVSSGCHTPAVTQASIAASTASTCAVDAQHVECANQEREKSIVSSGCSVPAVTQASVTVNNDGTCAVDAQHVECANQLVVDEVSRVDQCCSPDHHSESKGSAEFHCTSPQANAKRVPSEVTSDHLSNNLLGELKFSGSLTGNKGRNRIHDDLPVHKRSKYLHKPKTLLKIRKRRRVMKLSELGSSFSPAEQTIKTIFAGCEDHDSCLFEDKQMFLHSGHQASCSDDDCFCRTNVRCYQSPLGPSKLSSQKRNLQRICNDEEVRNKQVALRDHINYGKDPLVRCVKKFRGISASDASGQPELNVTCHDNAEKFPEHKSIGFRRASPLQVNAGRKTAKPMVYGLYGEICSEDFDLYVSKPAKIVSLSRILKKARKCRALGIRGDMVACTSGLKKAAYGGSDASANEISNLVQNEDSKSHDIRSCKLLKRSAAKASVIACLEEEDELCAGKCGKNSVLSTHAQQESKFGRVRERTRSLNELSLPGVSDSSKKFSLKNSRTVTTRRLSKILNDTEIARVPARGISNVTNIKCYAEPDQASNLDADAFCCICRRLKQDKANWLLEGSQCLFRDLLQSEVEGVNGKNVHFHGRCAHHDKDVDCRSTTIGVSDFVCSGVILRCARTEGYKVRKRYNVVSNRHGLYQGKCGSLVPQDQINAWTHIHGQKKCSQAILQLPHSVAESDCRKEYGRYKQAKGWKRLVVYKSGIHALGLYASQFIYTGEMVVEYIGEIVGLRIADKRESEYQSGRRIQCKSACYFFRIDKEHIIDATRKGGIARFVNHSCQPNCVAKVISVRDEKKVVFFADRDILPGQEITYDYHFNHEDEGKKIRCYCKSKNCRHYLN</sequence>
<keyword evidence="7" id="KW-0539">Nucleus</keyword>
<gene>
    <name evidence="11" type="primary">LOC115743516</name>
</gene>
<evidence type="ECO:0000256" key="1">
    <source>
        <dbReference type="ARBA" id="ARBA00004123"/>
    </source>
</evidence>
<dbReference type="PROSITE" id="PS50868">
    <property type="entry name" value="POST_SET"/>
    <property type="match status" value="1"/>
</dbReference>
<evidence type="ECO:0000259" key="8">
    <source>
        <dbReference type="PROSITE" id="PS50280"/>
    </source>
</evidence>
<dbReference type="RefSeq" id="XP_030534189.1">
    <property type="nucleotide sequence ID" value="XM_030678329.2"/>
</dbReference>
<evidence type="ECO:0000256" key="6">
    <source>
        <dbReference type="ARBA" id="ARBA00023163"/>
    </source>
</evidence>
<dbReference type="GO" id="GO:0035097">
    <property type="term" value="C:histone methyltransferase complex"/>
    <property type="evidence" value="ECO:0007669"/>
    <property type="project" value="TreeGrafter"/>
</dbReference>
<name>A0A8B8PHL1_9MYRT</name>
<evidence type="ECO:0000256" key="4">
    <source>
        <dbReference type="ARBA" id="ARBA00022691"/>
    </source>
</evidence>
<organism evidence="10 11">
    <name type="scientific">Rhodamnia argentea</name>
    <dbReference type="NCBI Taxonomy" id="178133"/>
    <lineage>
        <taxon>Eukaryota</taxon>
        <taxon>Viridiplantae</taxon>
        <taxon>Streptophyta</taxon>
        <taxon>Embryophyta</taxon>
        <taxon>Tracheophyta</taxon>
        <taxon>Spermatophyta</taxon>
        <taxon>Magnoliopsida</taxon>
        <taxon>eudicotyledons</taxon>
        <taxon>Gunneridae</taxon>
        <taxon>Pentapetalae</taxon>
        <taxon>rosids</taxon>
        <taxon>malvids</taxon>
        <taxon>Myrtales</taxon>
        <taxon>Myrtaceae</taxon>
        <taxon>Myrtoideae</taxon>
        <taxon>Myrteae</taxon>
        <taxon>Australasian group</taxon>
        <taxon>Rhodamnia</taxon>
    </lineage>
</organism>
<keyword evidence="3" id="KW-0808">Transferase</keyword>